<keyword evidence="4" id="KW-0067">ATP-binding</keyword>
<gene>
    <name evidence="7" type="ORF">SY86_06860</name>
</gene>
<dbReference type="AlphaFoldDB" id="A0A0M2KDX2"/>
<evidence type="ECO:0000256" key="4">
    <source>
        <dbReference type="ARBA" id="ARBA00022840"/>
    </source>
</evidence>
<feature type="domain" description="AMP-dependent synthetase/ligase" evidence="5">
    <location>
        <begin position="10"/>
        <end position="318"/>
    </location>
</feature>
<comment type="caution">
    <text evidence="7">The sequence shown here is derived from an EMBL/GenBank/DDBJ whole genome shotgun (WGS) entry which is preliminary data.</text>
</comment>
<keyword evidence="1" id="KW-0474">Menaquinone biosynthesis</keyword>
<evidence type="ECO:0000313" key="8">
    <source>
        <dbReference type="Proteomes" id="UP000033924"/>
    </source>
</evidence>
<dbReference type="InterPro" id="IPR000873">
    <property type="entry name" value="AMP-dep_synth/lig_dom"/>
</dbReference>
<dbReference type="PANTHER" id="PTHR43767:SF1">
    <property type="entry name" value="NONRIBOSOMAL PEPTIDE SYNTHASE PES1 (EUROFUNG)-RELATED"/>
    <property type="match status" value="1"/>
</dbReference>
<dbReference type="GO" id="GO:0009234">
    <property type="term" value="P:menaquinone biosynthetic process"/>
    <property type="evidence" value="ECO:0007669"/>
    <property type="project" value="UniProtKB-KW"/>
</dbReference>
<dbReference type="Pfam" id="PF00501">
    <property type="entry name" value="AMP-binding"/>
    <property type="match status" value="1"/>
</dbReference>
<protein>
    <submittedName>
        <fullName evidence="7">O-succinylbenzoic acid--CoA ligase</fullName>
        <ecNumber evidence="7">6.2.1.26</ecNumber>
    </submittedName>
</protein>
<evidence type="ECO:0000259" key="5">
    <source>
        <dbReference type="Pfam" id="PF00501"/>
    </source>
</evidence>
<name>A0A0M2KDX2_9GAMM</name>
<dbReference type="InterPro" id="IPR010192">
    <property type="entry name" value="MenE"/>
</dbReference>
<proteinExistence type="predicted"/>
<dbReference type="Pfam" id="PF13193">
    <property type="entry name" value="AMP-binding_C"/>
    <property type="match status" value="1"/>
</dbReference>
<dbReference type="InterPro" id="IPR050237">
    <property type="entry name" value="ATP-dep_AMP-bd_enzyme"/>
</dbReference>
<dbReference type="InterPro" id="IPR025110">
    <property type="entry name" value="AMP-bd_C"/>
</dbReference>
<reference evidence="7 8" key="1">
    <citation type="submission" date="2015-01" db="EMBL/GenBank/DDBJ databases">
        <title>Erwinia tracheiphila.</title>
        <authorList>
            <person name="Shapiro L.R."/>
        </authorList>
    </citation>
    <scope>NUCLEOTIDE SEQUENCE [LARGE SCALE GENOMIC DNA]</scope>
    <source>
        <strain evidence="7 8">BuffGH</strain>
    </source>
</reference>
<sequence>MVALNDWPWRDHARRHPDRPAMIAGNRQLSWFALAQQVDALAAGFLCQGVYTGCGVIMKAVNSQQAALAYLALLQCGVRLLPLNPRIPQAQIDVLLPGLNIDFALILSGTPLPGVAALFLHSQQKAVSCPWQPQALATMTLTSGSSGVAKAAVHTFQAHLASAAGVVEKLCFSAEDSWLLSLPLYHVSGQGIIWRWLRAGARLVLAEATPLPQALEQSTFASLVPTQLLRLLQQPRRPQHLRTLLLGGATIPVGLACGAEALGIACWCGYGMTETASTITAKRADESGSVGLPLAGHRIRVVDGEVQIQSDALASGYWQQGQLLPLVNDKGWFATRDGGYFNADGLQLTGRLDNQFFSGGEGIQPEQIEAVLQTHPAVEQVFIVPEWDLEFGHRPVALVRLKHAVPLAALADWAASHLAGFQRPVSWYPLPEPDGGGIKISRQWLRTWLANRQRME</sequence>
<dbReference type="CDD" id="cd17630">
    <property type="entry name" value="OSB_MenE-like"/>
    <property type="match status" value="1"/>
</dbReference>
<dbReference type="SUPFAM" id="SSF56801">
    <property type="entry name" value="Acetyl-CoA synthetase-like"/>
    <property type="match status" value="1"/>
</dbReference>
<dbReference type="GO" id="GO:0005524">
    <property type="term" value="F:ATP binding"/>
    <property type="evidence" value="ECO:0007669"/>
    <property type="project" value="UniProtKB-KW"/>
</dbReference>
<evidence type="ECO:0000313" key="7">
    <source>
        <dbReference type="EMBL" id="KKF35211.1"/>
    </source>
</evidence>
<dbReference type="InterPro" id="IPR045851">
    <property type="entry name" value="AMP-bd_C_sf"/>
</dbReference>
<feature type="domain" description="AMP-binding enzyme C-terminal" evidence="6">
    <location>
        <begin position="367"/>
        <end position="425"/>
    </location>
</feature>
<dbReference type="RefSeq" id="WP_016189976.1">
    <property type="nucleotide sequence ID" value="NZ_CP089932.1"/>
</dbReference>
<dbReference type="Proteomes" id="UP000033924">
    <property type="component" value="Unassembled WGS sequence"/>
</dbReference>
<dbReference type="InterPro" id="IPR020845">
    <property type="entry name" value="AMP-binding_CS"/>
</dbReference>
<dbReference type="InterPro" id="IPR042099">
    <property type="entry name" value="ANL_N_sf"/>
</dbReference>
<dbReference type="GO" id="GO:0008756">
    <property type="term" value="F:o-succinylbenzoate-CoA ligase activity"/>
    <property type="evidence" value="ECO:0007669"/>
    <property type="project" value="UniProtKB-EC"/>
</dbReference>
<evidence type="ECO:0000256" key="2">
    <source>
        <dbReference type="ARBA" id="ARBA00022598"/>
    </source>
</evidence>
<accession>A0A0M2KDX2</accession>
<organism evidence="7 8">
    <name type="scientific">Erwinia tracheiphila</name>
    <dbReference type="NCBI Taxonomy" id="65700"/>
    <lineage>
        <taxon>Bacteria</taxon>
        <taxon>Pseudomonadati</taxon>
        <taxon>Pseudomonadota</taxon>
        <taxon>Gammaproteobacteria</taxon>
        <taxon>Enterobacterales</taxon>
        <taxon>Erwiniaceae</taxon>
        <taxon>Erwinia</taxon>
    </lineage>
</organism>
<keyword evidence="2 7" id="KW-0436">Ligase</keyword>
<dbReference type="Gene3D" id="3.40.50.12780">
    <property type="entry name" value="N-terminal domain of ligase-like"/>
    <property type="match status" value="1"/>
</dbReference>
<evidence type="ECO:0000259" key="6">
    <source>
        <dbReference type="Pfam" id="PF13193"/>
    </source>
</evidence>
<dbReference type="STRING" id="65700.SY86_06860"/>
<dbReference type="NCBIfam" id="NF006539">
    <property type="entry name" value="PRK09029.1"/>
    <property type="match status" value="1"/>
</dbReference>
<evidence type="ECO:0000256" key="3">
    <source>
        <dbReference type="ARBA" id="ARBA00022741"/>
    </source>
</evidence>
<dbReference type="EC" id="6.2.1.26" evidence="7"/>
<keyword evidence="3" id="KW-0547">Nucleotide-binding</keyword>
<keyword evidence="8" id="KW-1185">Reference proteome</keyword>
<dbReference type="NCBIfam" id="TIGR01923">
    <property type="entry name" value="menE"/>
    <property type="match status" value="1"/>
</dbReference>
<dbReference type="PANTHER" id="PTHR43767">
    <property type="entry name" value="LONG-CHAIN-FATTY-ACID--COA LIGASE"/>
    <property type="match status" value="1"/>
</dbReference>
<evidence type="ECO:0000256" key="1">
    <source>
        <dbReference type="ARBA" id="ARBA00022428"/>
    </source>
</evidence>
<dbReference type="PROSITE" id="PS00455">
    <property type="entry name" value="AMP_BINDING"/>
    <property type="match status" value="1"/>
</dbReference>
<dbReference type="PATRIC" id="fig|65700.7.peg.1742"/>
<dbReference type="Gene3D" id="3.30.300.30">
    <property type="match status" value="1"/>
</dbReference>
<dbReference type="EMBL" id="JXNU01000003">
    <property type="protein sequence ID" value="KKF35211.1"/>
    <property type="molecule type" value="Genomic_DNA"/>
</dbReference>